<dbReference type="InterPro" id="IPR052514">
    <property type="entry name" value="SAM-dependent_MTase"/>
</dbReference>
<proteinExistence type="predicted"/>
<name>A0A7S4GM60_9EUGL</name>
<dbReference type="Pfam" id="PF05050">
    <property type="entry name" value="Methyltransf_21"/>
    <property type="match status" value="1"/>
</dbReference>
<dbReference type="InterPro" id="IPR006342">
    <property type="entry name" value="FkbM_mtfrase"/>
</dbReference>
<dbReference type="AlphaFoldDB" id="A0A7S4GM60"/>
<dbReference type="InterPro" id="IPR029063">
    <property type="entry name" value="SAM-dependent_MTases_sf"/>
</dbReference>
<dbReference type="Gene3D" id="3.40.50.150">
    <property type="entry name" value="Vaccinia Virus protein VP39"/>
    <property type="match status" value="1"/>
</dbReference>
<accession>A0A7S4GM60</accession>
<dbReference type="NCBIfam" id="TIGR01444">
    <property type="entry name" value="fkbM_fam"/>
    <property type="match status" value="1"/>
</dbReference>
<sequence length="346" mass="38562">MRTGSLEDAFRSLEADVSTVVRELGELKDKHTVLSATVQDWKEAASLPKGNVLSAVPGSSGPGAVPASQCQTMQEQYYRQNKETFHGDDAKALFLRVVGKYFPTPCGRSGETTAVIDVGANTGQDVKYFSKWFGAGQSCRSKIYLFEPNPQVVKYSLQPRAAKYAETEIIQGAVSNFTGEQQFYTNVDASSKKNEQGSLGKIHWMKGGTSFPVPTYTLDNFVDEKGIAYIPFLKVDAEGWEGAVFQGGGRKALKMTDFVFFECSDTLDDSRGTGHKLKDIVGYLDAAGFEVYKIGTRYMLKMNGPYWHDVYDRIRYWSNCMAVSSTLQQHLRPRWLDGRNRSMVLC</sequence>
<dbReference type="PANTHER" id="PTHR34203">
    <property type="entry name" value="METHYLTRANSFERASE, FKBM FAMILY PROTEIN"/>
    <property type="match status" value="1"/>
</dbReference>
<feature type="domain" description="Methyltransferase FkbM" evidence="1">
    <location>
        <begin position="117"/>
        <end position="290"/>
    </location>
</feature>
<reference evidence="2" key="1">
    <citation type="submission" date="2021-01" db="EMBL/GenBank/DDBJ databases">
        <authorList>
            <person name="Corre E."/>
            <person name="Pelletier E."/>
            <person name="Niang G."/>
            <person name="Scheremetjew M."/>
            <person name="Finn R."/>
            <person name="Kale V."/>
            <person name="Holt S."/>
            <person name="Cochrane G."/>
            <person name="Meng A."/>
            <person name="Brown T."/>
            <person name="Cohen L."/>
        </authorList>
    </citation>
    <scope>NUCLEOTIDE SEQUENCE</scope>
    <source>
        <strain evidence="2">CCMP1594</strain>
    </source>
</reference>
<dbReference type="SUPFAM" id="SSF53335">
    <property type="entry name" value="S-adenosyl-L-methionine-dependent methyltransferases"/>
    <property type="match status" value="1"/>
</dbReference>
<gene>
    <name evidence="2" type="ORF">EGYM00163_LOCUS51603</name>
</gene>
<dbReference type="PANTHER" id="PTHR34203:SF15">
    <property type="entry name" value="SLL1173 PROTEIN"/>
    <property type="match status" value="1"/>
</dbReference>
<evidence type="ECO:0000313" key="2">
    <source>
        <dbReference type="EMBL" id="CAE0841138.1"/>
    </source>
</evidence>
<organism evidence="2">
    <name type="scientific">Eutreptiella gymnastica</name>
    <dbReference type="NCBI Taxonomy" id="73025"/>
    <lineage>
        <taxon>Eukaryota</taxon>
        <taxon>Discoba</taxon>
        <taxon>Euglenozoa</taxon>
        <taxon>Euglenida</taxon>
        <taxon>Spirocuta</taxon>
        <taxon>Euglenophyceae</taxon>
        <taxon>Eutreptiales</taxon>
        <taxon>Eutreptiaceae</taxon>
        <taxon>Eutreptiella</taxon>
    </lineage>
</organism>
<protein>
    <recommendedName>
        <fullName evidence="1">Methyltransferase FkbM domain-containing protein</fullName>
    </recommendedName>
</protein>
<evidence type="ECO:0000259" key="1">
    <source>
        <dbReference type="Pfam" id="PF05050"/>
    </source>
</evidence>
<dbReference type="EMBL" id="HBJA01150019">
    <property type="protein sequence ID" value="CAE0841138.1"/>
    <property type="molecule type" value="Transcribed_RNA"/>
</dbReference>